<dbReference type="InterPro" id="IPR036282">
    <property type="entry name" value="Glutathione-S-Trfase_C_sf"/>
</dbReference>
<reference evidence="17 18" key="1">
    <citation type="submission" date="2018-04" db="EMBL/GenBank/DDBJ databases">
        <authorList>
            <person name="Huttner S."/>
            <person name="Dainat J."/>
        </authorList>
    </citation>
    <scope>NUCLEOTIDE SEQUENCE [LARGE SCALE GENOMIC DNA]</scope>
</reference>
<dbReference type="Gene3D" id="1.20.1050.10">
    <property type="match status" value="1"/>
</dbReference>
<dbReference type="SUPFAM" id="SSF50715">
    <property type="entry name" value="Ribosomal protein L25-like"/>
    <property type="match status" value="1"/>
</dbReference>
<keyword evidence="6 12" id="KW-0547">Nucleotide-binding</keyword>
<comment type="catalytic activity">
    <reaction evidence="11">
        <text>tRNA(Glu) + L-glutamate + ATP = L-glutamyl-tRNA(Glu) + AMP + diphosphate</text>
        <dbReference type="Rhea" id="RHEA:23540"/>
        <dbReference type="Rhea" id="RHEA-COMP:9663"/>
        <dbReference type="Rhea" id="RHEA-COMP:9680"/>
        <dbReference type="ChEBI" id="CHEBI:29985"/>
        <dbReference type="ChEBI" id="CHEBI:30616"/>
        <dbReference type="ChEBI" id="CHEBI:33019"/>
        <dbReference type="ChEBI" id="CHEBI:78442"/>
        <dbReference type="ChEBI" id="CHEBI:78520"/>
        <dbReference type="ChEBI" id="CHEBI:456215"/>
        <dbReference type="EC" id="6.1.1.17"/>
    </reaction>
</comment>
<dbReference type="FunFam" id="1.10.1160.10:FF:000001">
    <property type="entry name" value="Glutamine--tRNA ligase"/>
    <property type="match status" value="1"/>
</dbReference>
<dbReference type="InterPro" id="IPR004526">
    <property type="entry name" value="Glu-tRNA-synth_arc/euk"/>
</dbReference>
<dbReference type="EMBL" id="OUUZ01000009">
    <property type="protein sequence ID" value="SPQ22954.1"/>
    <property type="molecule type" value="Genomic_DNA"/>
</dbReference>
<protein>
    <recommendedName>
        <fullName evidence="3">glutamate--tRNA ligase</fullName>
        <ecNumber evidence="3">6.1.1.17</ecNumber>
    </recommendedName>
    <alternativeName>
        <fullName evidence="10">Glutamyl-tRNA synthetase</fullName>
    </alternativeName>
</protein>
<evidence type="ECO:0000256" key="2">
    <source>
        <dbReference type="ARBA" id="ARBA00008927"/>
    </source>
</evidence>
<feature type="domain" description="Glutamyl/glutaminyl-tRNA synthetase class Ib anti-codon binding" evidence="15">
    <location>
        <begin position="439"/>
        <end position="530"/>
    </location>
</feature>
<dbReference type="EC" id="6.1.1.17" evidence="3"/>
<keyword evidence="7 12" id="KW-0067">ATP-binding</keyword>
<dbReference type="InterPro" id="IPR001412">
    <property type="entry name" value="aa-tRNA-synth_I_CS"/>
</dbReference>
<dbReference type="Gene3D" id="1.10.1160.10">
    <property type="entry name" value="Glutamyl-trna Synthetase, Domain 2"/>
    <property type="match status" value="1"/>
</dbReference>
<evidence type="ECO:0000313" key="18">
    <source>
        <dbReference type="Proteomes" id="UP000289323"/>
    </source>
</evidence>
<dbReference type="InterPro" id="IPR020061">
    <property type="entry name" value="Glu_tRNA_lig_a-bdl"/>
</dbReference>
<dbReference type="PROSITE" id="PS00178">
    <property type="entry name" value="AA_TRNA_LIGASE_I"/>
    <property type="match status" value="1"/>
</dbReference>
<sequence length="638" mass="72495">MASARVPDFVQDLAAPDFKTVEASLLELERYLTLRTYLGGYQLSSADKDLWTTLRTSKVASRIVRKGSLANVARWFNFIEATHPEIQVEIKAAQAKEQARRAAASKAGGNYNIGLRNTENGVVTRFPPEPSGYLHIGHAKAAFLNDYFAHYAFDDKLIVRFDDTNPTKEKQEFQDSILEDLRLLGIKPDRVTYTSDYFEQLYEICQRMIADGHAYADDTDPEVQKEQRLNRLPSKRRDRPPQESLEIFREMRDGTEFGKKHCIRARIAFDSPNGAMRDPVVYRFPKSENEDDVGEPIPHHRTGLAWNIYPTYDFACPVVDSIEGVTHALRTTEYADRNAQYQWFLDTLKLRPVQLWDFARINFIRTFLSKRKLTKVVDTGIVTGWDDPRMPTVRGILRRGLTVPALREFMLKQGPSRNAVTMDWTILWAMNKKAIDPVAPRHTAVEKRHLVVATLSNGPKSAYSEEKPKHPKNASVGTKLVTYASSVFIDQADAATFSLNEEITLMNWGNAIVRGVTREDTLVTELQLELNLEGDFRKTEKKVTWLAKEGSKLVDAELWEFDYLLTKDTLGKDDQLDGFLATNTARMTEALCDANLATVEPNTIIQLERKGYFRLDKRAGQGPHGRAVLFKIPTGAKE</sequence>
<dbReference type="Gene3D" id="3.40.50.620">
    <property type="entry name" value="HUPs"/>
    <property type="match status" value="1"/>
</dbReference>
<comment type="subcellular location">
    <subcellularLocation>
        <location evidence="1">Cytoplasm</location>
    </subcellularLocation>
</comment>
<dbReference type="Pfam" id="PF03950">
    <property type="entry name" value="tRNA-synt_1c_C"/>
    <property type="match status" value="1"/>
</dbReference>
<dbReference type="Pfam" id="PF00749">
    <property type="entry name" value="tRNA-synt_1c"/>
    <property type="match status" value="1"/>
</dbReference>
<dbReference type="GO" id="GO:0005524">
    <property type="term" value="F:ATP binding"/>
    <property type="evidence" value="ECO:0007669"/>
    <property type="project" value="UniProtKB-KW"/>
</dbReference>
<dbReference type="PANTHER" id="PTHR43097">
    <property type="entry name" value="GLUTAMINE-TRNA LIGASE"/>
    <property type="match status" value="1"/>
</dbReference>
<gene>
    <name evidence="17" type="ORF">TT172_LOCUS5373</name>
</gene>
<dbReference type="HAMAP" id="MF_02076">
    <property type="entry name" value="Glu_tRNA_synth_type2"/>
    <property type="match status" value="1"/>
</dbReference>
<evidence type="ECO:0000256" key="13">
    <source>
        <dbReference type="SAM" id="MobiDB-lite"/>
    </source>
</evidence>
<evidence type="ECO:0000256" key="4">
    <source>
        <dbReference type="ARBA" id="ARBA00022490"/>
    </source>
</evidence>
<evidence type="ECO:0000256" key="11">
    <source>
        <dbReference type="ARBA" id="ARBA00048351"/>
    </source>
</evidence>
<feature type="domain" description="Glutamyl/glutaminyl-tRNA synthetase class Ib catalytic" evidence="14">
    <location>
        <begin position="122"/>
        <end position="436"/>
    </location>
</feature>
<evidence type="ECO:0000256" key="5">
    <source>
        <dbReference type="ARBA" id="ARBA00022598"/>
    </source>
</evidence>
<dbReference type="GO" id="GO:0017102">
    <property type="term" value="C:methionyl glutamyl tRNA synthetase complex"/>
    <property type="evidence" value="ECO:0007669"/>
    <property type="project" value="TreeGrafter"/>
</dbReference>
<evidence type="ECO:0000313" key="17">
    <source>
        <dbReference type="EMBL" id="SPQ22954.1"/>
    </source>
</evidence>
<dbReference type="Gene3D" id="2.40.240.10">
    <property type="entry name" value="Ribosomal Protein L25, Chain P"/>
    <property type="match status" value="1"/>
</dbReference>
<dbReference type="PANTHER" id="PTHR43097:SF5">
    <property type="entry name" value="GLUTAMATE--TRNA LIGASE"/>
    <property type="match status" value="1"/>
</dbReference>
<dbReference type="InterPro" id="IPR000924">
    <property type="entry name" value="Glu/Gln-tRNA-synth"/>
</dbReference>
<evidence type="ECO:0000256" key="7">
    <source>
        <dbReference type="ARBA" id="ARBA00022840"/>
    </source>
</evidence>
<evidence type="ECO:0000256" key="10">
    <source>
        <dbReference type="ARBA" id="ARBA00030865"/>
    </source>
</evidence>
<comment type="similarity">
    <text evidence="2">Belongs to the class-I aminoacyl-tRNA synthetase family. Glutamate--tRNA ligase type 2 subfamily.</text>
</comment>
<dbReference type="PRINTS" id="PR00987">
    <property type="entry name" value="TRNASYNTHGLU"/>
</dbReference>
<evidence type="ECO:0000256" key="1">
    <source>
        <dbReference type="ARBA" id="ARBA00004496"/>
    </source>
</evidence>
<dbReference type="InterPro" id="IPR020056">
    <property type="entry name" value="Rbsml_bL25/Gln-tRNA_synth_N"/>
</dbReference>
<dbReference type="InterPro" id="IPR050132">
    <property type="entry name" value="Gln/Glu-tRNA_Ligase"/>
</dbReference>
<keyword evidence="9 12" id="KW-0030">Aminoacyl-tRNA synthetase</keyword>
<feature type="domain" description="tRNA synthetases class I (E and Q) anti-codon binding" evidence="16">
    <location>
        <begin position="542"/>
        <end position="616"/>
    </location>
</feature>
<evidence type="ECO:0000256" key="6">
    <source>
        <dbReference type="ARBA" id="ARBA00022741"/>
    </source>
</evidence>
<evidence type="ECO:0000259" key="14">
    <source>
        <dbReference type="Pfam" id="PF00749"/>
    </source>
</evidence>
<dbReference type="Pfam" id="PF20974">
    <property type="entry name" value="tRNA-synt_1c_C2"/>
    <property type="match status" value="1"/>
</dbReference>
<dbReference type="GO" id="GO:0004818">
    <property type="term" value="F:glutamate-tRNA ligase activity"/>
    <property type="evidence" value="ECO:0007669"/>
    <property type="project" value="UniProtKB-EC"/>
</dbReference>
<evidence type="ECO:0000259" key="15">
    <source>
        <dbReference type="Pfam" id="PF03950"/>
    </source>
</evidence>
<dbReference type="SUPFAM" id="SSF52374">
    <property type="entry name" value="Nucleotidylyl transferase"/>
    <property type="match status" value="1"/>
</dbReference>
<dbReference type="InterPro" id="IPR014729">
    <property type="entry name" value="Rossmann-like_a/b/a_fold"/>
</dbReference>
<dbReference type="AlphaFoldDB" id="A0A3S4AU25"/>
<feature type="region of interest" description="Disordered" evidence="13">
    <location>
        <begin position="216"/>
        <end position="246"/>
    </location>
</feature>
<dbReference type="GO" id="GO:0006424">
    <property type="term" value="P:glutamyl-tRNA aminoacylation"/>
    <property type="evidence" value="ECO:0007669"/>
    <property type="project" value="InterPro"/>
</dbReference>
<proteinExistence type="inferred from homology"/>
<accession>A0A3S4AU25</accession>
<organism evidence="17 18">
    <name type="scientific">Thermothielavioides terrestris</name>
    <dbReference type="NCBI Taxonomy" id="2587410"/>
    <lineage>
        <taxon>Eukaryota</taxon>
        <taxon>Fungi</taxon>
        <taxon>Dikarya</taxon>
        <taxon>Ascomycota</taxon>
        <taxon>Pezizomycotina</taxon>
        <taxon>Sordariomycetes</taxon>
        <taxon>Sordariomycetidae</taxon>
        <taxon>Sordariales</taxon>
        <taxon>Chaetomiaceae</taxon>
        <taxon>Thermothielavioides</taxon>
    </lineage>
</organism>
<dbReference type="GO" id="GO:0005829">
    <property type="term" value="C:cytosol"/>
    <property type="evidence" value="ECO:0007669"/>
    <property type="project" value="TreeGrafter"/>
</dbReference>
<evidence type="ECO:0000256" key="9">
    <source>
        <dbReference type="ARBA" id="ARBA00023146"/>
    </source>
</evidence>
<dbReference type="InterPro" id="IPR049437">
    <property type="entry name" value="tRNA-synt_1c_C2"/>
</dbReference>
<keyword evidence="4" id="KW-0963">Cytoplasm</keyword>
<dbReference type="InterPro" id="IPR011035">
    <property type="entry name" value="Ribosomal_bL25/Gln-tRNA_synth"/>
</dbReference>
<keyword evidence="8 12" id="KW-0648">Protein biosynthesis</keyword>
<dbReference type="InterPro" id="IPR020058">
    <property type="entry name" value="Glu/Gln-tRNA-synth_Ib_cat-dom"/>
</dbReference>
<dbReference type="Gene3D" id="3.90.800.10">
    <property type="entry name" value="Glutamyl-tRNA Synthetase, Domain 3"/>
    <property type="match status" value="1"/>
</dbReference>
<dbReference type="InterPro" id="IPR020059">
    <property type="entry name" value="Glu/Gln-tRNA-synth_Ib_codon-bd"/>
</dbReference>
<dbReference type="NCBIfam" id="TIGR00463">
    <property type="entry name" value="gltX_arch"/>
    <property type="match status" value="1"/>
</dbReference>
<dbReference type="Proteomes" id="UP000289323">
    <property type="component" value="Unassembled WGS sequence"/>
</dbReference>
<keyword evidence="5 12" id="KW-0436">Ligase</keyword>
<evidence type="ECO:0000256" key="8">
    <source>
        <dbReference type="ARBA" id="ARBA00022917"/>
    </source>
</evidence>
<evidence type="ECO:0000256" key="3">
    <source>
        <dbReference type="ARBA" id="ARBA00012835"/>
    </source>
</evidence>
<dbReference type="SUPFAM" id="SSF47616">
    <property type="entry name" value="GST C-terminal domain-like"/>
    <property type="match status" value="1"/>
</dbReference>
<dbReference type="FunFam" id="3.40.50.620:FF:000037">
    <property type="entry name" value="Glutamine--tRNA ligase cytoplasmic"/>
    <property type="match status" value="1"/>
</dbReference>
<dbReference type="FunFam" id="3.90.800.10:FF:000001">
    <property type="entry name" value="Glutamine--tRNA ligase"/>
    <property type="match status" value="1"/>
</dbReference>
<evidence type="ECO:0000256" key="12">
    <source>
        <dbReference type="RuleBase" id="RU363037"/>
    </source>
</evidence>
<evidence type="ECO:0000259" key="16">
    <source>
        <dbReference type="Pfam" id="PF20974"/>
    </source>
</evidence>
<name>A0A3S4AU25_9PEZI</name>